<dbReference type="RefSeq" id="WP_161337233.1">
    <property type="nucleotide sequence ID" value="NZ_JBHSDG010000002.1"/>
</dbReference>
<evidence type="ECO:0000259" key="2">
    <source>
        <dbReference type="Pfam" id="PF11008"/>
    </source>
</evidence>
<name>A0A845MBI8_9PROT</name>
<accession>A0A845MBI8</accession>
<evidence type="ECO:0000256" key="1">
    <source>
        <dbReference type="SAM" id="SignalP"/>
    </source>
</evidence>
<evidence type="ECO:0000313" key="3">
    <source>
        <dbReference type="EMBL" id="MZR20810.1"/>
    </source>
</evidence>
<dbReference type="AlphaFoldDB" id="A0A845MBI8"/>
<comment type="caution">
    <text evidence="3">The sequence shown here is derived from an EMBL/GenBank/DDBJ whole genome shotgun (WGS) entry which is preliminary data.</text>
</comment>
<evidence type="ECO:0000313" key="4">
    <source>
        <dbReference type="Proteomes" id="UP000445696"/>
    </source>
</evidence>
<sequence>MRIVLSLIAFLVLAGCASASGPKFSEYNAGLKPEPGKALVYVYRVSTQLKGSGGTTPFVAGGQLIGELHTGGYLTHQMEPGTHKFHTDGMYIDQEFILEVVEGKTYYLKVFQEGTYLLTYYTVFVPEQTALSEIQDMRYEGG</sequence>
<proteinExistence type="predicted"/>
<dbReference type="OrthoDB" id="7202325at2"/>
<reference evidence="3 4" key="1">
    <citation type="journal article" date="2014" name="Int. J. Syst. Evol. Microbiol.">
        <title>Sneathiella chungangensis sp. nov., isolated from a marine sand, and emended description of the genus Sneathiella.</title>
        <authorList>
            <person name="Siamphan C."/>
            <person name="Kim H."/>
            <person name="Lee J.S."/>
            <person name="Kim W."/>
        </authorList>
    </citation>
    <scope>NUCLEOTIDE SEQUENCE [LARGE SCALE GENOMIC DNA]</scope>
    <source>
        <strain evidence="3 4">KCTC 32476</strain>
    </source>
</reference>
<keyword evidence="1" id="KW-0732">Signal</keyword>
<dbReference type="Pfam" id="PF11008">
    <property type="entry name" value="DUF2846"/>
    <property type="match status" value="1"/>
</dbReference>
<dbReference type="EMBL" id="WTVA01000001">
    <property type="protein sequence ID" value="MZR20810.1"/>
    <property type="molecule type" value="Genomic_DNA"/>
</dbReference>
<keyword evidence="4" id="KW-1185">Reference proteome</keyword>
<feature type="signal peptide" evidence="1">
    <location>
        <begin position="1"/>
        <end position="19"/>
    </location>
</feature>
<gene>
    <name evidence="3" type="ORF">GQF03_00520</name>
</gene>
<dbReference type="PROSITE" id="PS51257">
    <property type="entry name" value="PROKAR_LIPOPROTEIN"/>
    <property type="match status" value="1"/>
</dbReference>
<organism evidence="3 4">
    <name type="scientific">Sneathiella chungangensis</name>
    <dbReference type="NCBI Taxonomy" id="1418234"/>
    <lineage>
        <taxon>Bacteria</taxon>
        <taxon>Pseudomonadati</taxon>
        <taxon>Pseudomonadota</taxon>
        <taxon>Alphaproteobacteria</taxon>
        <taxon>Sneathiellales</taxon>
        <taxon>Sneathiellaceae</taxon>
        <taxon>Sneathiella</taxon>
    </lineage>
</organism>
<dbReference type="Proteomes" id="UP000445696">
    <property type="component" value="Unassembled WGS sequence"/>
</dbReference>
<feature type="domain" description="DUF2846" evidence="2">
    <location>
        <begin position="36"/>
        <end position="110"/>
    </location>
</feature>
<dbReference type="InterPro" id="IPR022548">
    <property type="entry name" value="DUF2846"/>
</dbReference>
<protein>
    <submittedName>
        <fullName evidence="3">DUF2846 domain-containing protein</fullName>
    </submittedName>
</protein>
<feature type="chain" id="PRO_5032508329" evidence="1">
    <location>
        <begin position="20"/>
        <end position="142"/>
    </location>
</feature>